<protein>
    <submittedName>
        <fullName evidence="2">Bifunctional protein</fullName>
    </submittedName>
</protein>
<reference evidence="3 5" key="2">
    <citation type="submission" date="2016-11" db="EMBL/GenBank/DDBJ databases">
        <title>Genome sequencing of Amycolatopsis regifaucium.</title>
        <authorList>
            <person name="Mayilraj S."/>
            <person name="Kaur N."/>
        </authorList>
    </citation>
    <scope>NUCLEOTIDE SEQUENCE [LARGE SCALE GENOMIC DNA]</scope>
    <source>
        <strain evidence="3 5">GY080</strain>
    </source>
</reference>
<reference evidence="2 4" key="1">
    <citation type="submission" date="2015-12" db="EMBL/GenBank/DDBJ databases">
        <title>Amycolatopsis regifaucium genome sequencing and assembly.</title>
        <authorList>
            <person name="Mayilraj S."/>
        </authorList>
    </citation>
    <scope>NUCLEOTIDE SEQUENCE [LARGE SCALE GENOMIC DNA]</scope>
    <source>
        <strain evidence="2 4">GY080</strain>
    </source>
</reference>
<dbReference type="AlphaFoldDB" id="A0A154MBN2"/>
<accession>A0A154MBN2</accession>
<dbReference type="Proteomes" id="UP000076321">
    <property type="component" value="Unassembled WGS sequence"/>
</dbReference>
<name>A0A154MBN2_9PSEU</name>
<organism evidence="2 4">
    <name type="scientific">Amycolatopsis regifaucium</name>
    <dbReference type="NCBI Taxonomy" id="546365"/>
    <lineage>
        <taxon>Bacteria</taxon>
        <taxon>Bacillati</taxon>
        <taxon>Actinomycetota</taxon>
        <taxon>Actinomycetes</taxon>
        <taxon>Pseudonocardiales</taxon>
        <taxon>Pseudonocardiaceae</taxon>
        <taxon>Amycolatopsis</taxon>
    </lineage>
</organism>
<dbReference type="PANTHER" id="PTHR38792">
    <property type="entry name" value="BNR/ASP-BOX REPEAT DOMAIN PROTEIN (AFU_ORTHOLOGUE AFUA_7G06430)-RELATED"/>
    <property type="match status" value="1"/>
</dbReference>
<feature type="signal peptide" evidence="1">
    <location>
        <begin position="1"/>
        <end position="27"/>
    </location>
</feature>
<evidence type="ECO:0000313" key="4">
    <source>
        <dbReference type="Proteomes" id="UP000076321"/>
    </source>
</evidence>
<keyword evidence="5" id="KW-1185">Reference proteome</keyword>
<sequence length="382" mass="42251">MKRRLSTTLALALSLTVIASSFTSAQAAERQQLVSGFGSYPRLIRLDHSPIGRGRILASLTSEDASGKFTPIMESTDEGESFHKIGEIRDRDGRYGMCCGTLYELPQRVGRFRPGTLLWAASYRQDAGPERRIGIKIWYSRDVGRTWSFLSEAARSHNHDGVWEPEFVVDAGGTLWLHYADETEAPQFAQVLTRVASTDGVNWGTKQHTMAIPPHSVRPGMPTIRRLPDGRYYLAYEICNYRDRYCDPYFKISSDGANWGDPVDPGTRVTTANGNYFQHAQTITLFPGGPNGVRLVMVGQIYTNAAGDPQSGNGRVLLANDDFGSGHWYELPAPVHVTGIYDNFCPNYSSTLLPVDDGKNVLQISTEHNPGCTAYFAKGPAF</sequence>
<dbReference type="EMBL" id="LQCI01000034">
    <property type="protein sequence ID" value="KZB81982.1"/>
    <property type="molecule type" value="Genomic_DNA"/>
</dbReference>
<keyword evidence="1" id="KW-0732">Signal</keyword>
<dbReference type="Gene3D" id="2.120.10.10">
    <property type="match status" value="1"/>
</dbReference>
<dbReference type="OrthoDB" id="5958808at2"/>
<comment type="caution">
    <text evidence="2">The sequence shown here is derived from an EMBL/GenBank/DDBJ whole genome shotgun (WGS) entry which is preliminary data.</text>
</comment>
<evidence type="ECO:0000313" key="3">
    <source>
        <dbReference type="EMBL" id="OKA05947.1"/>
    </source>
</evidence>
<evidence type="ECO:0000313" key="2">
    <source>
        <dbReference type="EMBL" id="KZB81982.1"/>
    </source>
</evidence>
<feature type="chain" id="PRO_5010636934" evidence="1">
    <location>
        <begin position="28"/>
        <end position="382"/>
    </location>
</feature>
<gene>
    <name evidence="3" type="ORF">ATP06_0222530</name>
    <name evidence="2" type="ORF">AVL48_08465</name>
</gene>
<dbReference type="CDD" id="cd15482">
    <property type="entry name" value="Sialidase_non-viral"/>
    <property type="match status" value="1"/>
</dbReference>
<dbReference type="Proteomes" id="UP000186883">
    <property type="component" value="Unassembled WGS sequence"/>
</dbReference>
<dbReference type="SUPFAM" id="SSF50939">
    <property type="entry name" value="Sialidases"/>
    <property type="match status" value="1"/>
</dbReference>
<dbReference type="InterPro" id="IPR036278">
    <property type="entry name" value="Sialidase_sf"/>
</dbReference>
<evidence type="ECO:0000256" key="1">
    <source>
        <dbReference type="SAM" id="SignalP"/>
    </source>
</evidence>
<proteinExistence type="predicted"/>
<dbReference type="RefSeq" id="WP_061980010.1">
    <property type="nucleotide sequence ID" value="NZ_FOPQ01000001.1"/>
</dbReference>
<dbReference type="EMBL" id="LOBU02000015">
    <property type="protein sequence ID" value="OKA05947.1"/>
    <property type="molecule type" value="Genomic_DNA"/>
</dbReference>
<dbReference type="PANTHER" id="PTHR38792:SF3">
    <property type="entry name" value="BNR_ASP-BOX REPEAT DOMAIN PROTEIN (AFU_ORTHOLOGUE AFUA_7G06430)-RELATED"/>
    <property type="match status" value="1"/>
</dbReference>
<evidence type="ECO:0000313" key="5">
    <source>
        <dbReference type="Proteomes" id="UP000186883"/>
    </source>
</evidence>